<keyword evidence="3 6" id="KW-0808">Transferase</keyword>
<accession>A0A533I5M0</accession>
<dbReference type="InterPro" id="IPR028098">
    <property type="entry name" value="Glyco_trans_4-like_N"/>
</dbReference>
<dbReference type="EMBL" id="VAFL01000009">
    <property type="protein sequence ID" value="TKW65991.1"/>
    <property type="molecule type" value="Genomic_DNA"/>
</dbReference>
<name>A0A533I5M0_PARDE</name>
<dbReference type="Proteomes" id="UP000315344">
    <property type="component" value="Unassembled WGS sequence"/>
</dbReference>
<proteinExistence type="inferred from homology"/>
<sequence>MVAPLSQLRNSISKLRKLAPGSGRRTSTQPGSIDRVQQGVIEGWVKDPSSPTPLVIDILLDGQPIATGLTADIYRQDVEEAGHGDGRFGFSCRLPGRPPGEGSRVEVRLSANQKPLLDTVITKPGAGPGNGAGTTGSTLAARIAKVGRKFAGAENALEGKLEAVSGELIRGWAVDPRNKARLFDIDILLDNLFLMQIRNDVDRPDLKQIGKSAGRGGFRLEPFLNVLEPGGHVIAAILPDGSRLTGSFQSTPDKARVSLSSGVHQIDPSEVAVIVPIYNAADDLNICLQRLAAHTPAAMEILLVDDASTDPRIADLLSRAAMAPNIRVLRNDSNLGFTRTVNRGLDEIGTKHAILLNSDARVTPGWARGMLRAASSRPRVATVTAMSDRAGAFSAPDIGNENALPAGVDEVTYSRAFRRRSLALYPVVPTGNGFCMFVNRDCVNQIGPFDDKAFPRGYGEENDFCMRAGRVGWTHLVDDRTYVFHDRSKSFGEAKAGLMAAGQAVVNARYPEYAKAIRTFSTGPKIALARLRARQALLDCNDPKAGLPAILYVLATQIGGTPQTNMDLMREISDEMAPWLLHCDSRKMTLSRLDGEKLVTVRTHTLSEPVDALTHRSGEYDAVMRDWLATVDPEIVHIRHLAWHGLSLPALARAHGSRVVFSFHDFYTLCPTVKLLDENDIFCGGTCTATDGQCRAELWPTDDLPPIKDAWVHVWRERFADVLKDCDAYVTTSRSARKRIGEQLGLDMDRFFVIPHGRSFATMRPHRQQPRRGEPVRILLPGNISAAKGRDIVTALLDHDQDGHLEFHVLGAISDPDELKSYDKLFLHGTYQREEFESRVAEIDPHLGAVFSIWDETYCHTLTELWSAGLPAFTFDFPTVAGRVRESGAGWVVPHDDIAALYDRILSLSFDRDEQMRADQAVIGWQMGKGVGQTTQLMAAGYREVYRHAAGGRDRRPVIAVLTSPDAEPASTFPTPCERVKDRTVNSLDRPCVFVPAHPDSLLANIRDGDVDGVILQATCISTSLLPALVDALASAGVPHMLDLDDAERIPVLEPLIRSAALVTVPSDRLRALLADLSPNVAVLPDRLSERMWRGQLPVRNADGRIHALFWDAGHRQGFDLVAPALAAVARAEPAFRVSVIGASADKLPDWADAVPVPPDLRCDADVAAWMKNLSADVDFALIPPFDAAARQSAADRIILAANALGLAVLAADQTIAGKLPHVRLVAATAEDWQAQLLQMIADIRAGKIDRGDIRADTLAEFGLQSTLPAFDEMLVALAGHTTIPRVTRQS</sequence>
<evidence type="ECO:0000256" key="1">
    <source>
        <dbReference type="ARBA" id="ARBA00006739"/>
    </source>
</evidence>
<dbReference type="SUPFAM" id="SSF53756">
    <property type="entry name" value="UDP-Glycosyltransferase/glycogen phosphorylase"/>
    <property type="match status" value="1"/>
</dbReference>
<evidence type="ECO:0000313" key="6">
    <source>
        <dbReference type="EMBL" id="TKW65991.1"/>
    </source>
</evidence>
<gene>
    <name evidence="6" type="ORF">DI616_12665</name>
</gene>
<dbReference type="GO" id="GO:0016757">
    <property type="term" value="F:glycosyltransferase activity"/>
    <property type="evidence" value="ECO:0007669"/>
    <property type="project" value="UniProtKB-KW"/>
</dbReference>
<dbReference type="InterPro" id="IPR001173">
    <property type="entry name" value="Glyco_trans_2-like"/>
</dbReference>
<dbReference type="PANTHER" id="PTHR43179">
    <property type="entry name" value="RHAMNOSYLTRANSFERASE WBBL"/>
    <property type="match status" value="1"/>
</dbReference>
<comment type="similarity">
    <text evidence="1">Belongs to the glycosyltransferase 2 family.</text>
</comment>
<evidence type="ECO:0000256" key="2">
    <source>
        <dbReference type="ARBA" id="ARBA00022676"/>
    </source>
</evidence>
<dbReference type="PANTHER" id="PTHR43179:SF12">
    <property type="entry name" value="GALACTOFURANOSYLTRANSFERASE GLFT2"/>
    <property type="match status" value="1"/>
</dbReference>
<dbReference type="Pfam" id="PF13439">
    <property type="entry name" value="Glyco_transf_4"/>
    <property type="match status" value="1"/>
</dbReference>
<comment type="caution">
    <text evidence="6">The sequence shown here is derived from an EMBL/GenBank/DDBJ whole genome shotgun (WGS) entry which is preliminary data.</text>
</comment>
<dbReference type="SUPFAM" id="SSF53448">
    <property type="entry name" value="Nucleotide-diphospho-sugar transferases"/>
    <property type="match status" value="1"/>
</dbReference>
<evidence type="ECO:0000313" key="7">
    <source>
        <dbReference type="Proteomes" id="UP000315344"/>
    </source>
</evidence>
<dbReference type="Gene3D" id="3.90.550.10">
    <property type="entry name" value="Spore Coat Polysaccharide Biosynthesis Protein SpsA, Chain A"/>
    <property type="match status" value="1"/>
</dbReference>
<protein>
    <submittedName>
        <fullName evidence="6">Glycosyltransferase</fullName>
    </submittedName>
</protein>
<reference evidence="6 7" key="1">
    <citation type="journal article" date="2017" name="Nat. Commun.">
        <title>In situ click chemistry generation of cyclooxygenase-2 inhibitors.</title>
        <authorList>
            <person name="Bhardwaj A."/>
            <person name="Kaur J."/>
            <person name="Wuest M."/>
            <person name="Wuest F."/>
        </authorList>
    </citation>
    <scope>NUCLEOTIDE SEQUENCE [LARGE SCALE GENOMIC DNA]</scope>
    <source>
        <strain evidence="6">S2_012_000_R3_94</strain>
    </source>
</reference>
<dbReference type="InterPro" id="IPR029044">
    <property type="entry name" value="Nucleotide-diphossugar_trans"/>
</dbReference>
<dbReference type="Gene3D" id="3.40.50.2000">
    <property type="entry name" value="Glycogen Phosphorylase B"/>
    <property type="match status" value="2"/>
</dbReference>
<evidence type="ECO:0000259" key="5">
    <source>
        <dbReference type="Pfam" id="PF13439"/>
    </source>
</evidence>
<feature type="domain" description="Glycosyltransferase 2-like" evidence="4">
    <location>
        <begin position="273"/>
        <end position="445"/>
    </location>
</feature>
<keyword evidence="2" id="KW-0328">Glycosyltransferase</keyword>
<evidence type="ECO:0000259" key="4">
    <source>
        <dbReference type="Pfam" id="PF00535"/>
    </source>
</evidence>
<dbReference type="Pfam" id="PF00535">
    <property type="entry name" value="Glycos_transf_2"/>
    <property type="match status" value="1"/>
</dbReference>
<feature type="domain" description="Glycosyltransferase subfamily 4-like N-terminal" evidence="5">
    <location>
        <begin position="601"/>
        <end position="757"/>
    </location>
</feature>
<evidence type="ECO:0000256" key="3">
    <source>
        <dbReference type="ARBA" id="ARBA00022679"/>
    </source>
</evidence>
<organism evidence="6 7">
    <name type="scientific">Paracoccus denitrificans</name>
    <dbReference type="NCBI Taxonomy" id="266"/>
    <lineage>
        <taxon>Bacteria</taxon>
        <taxon>Pseudomonadati</taxon>
        <taxon>Pseudomonadota</taxon>
        <taxon>Alphaproteobacteria</taxon>
        <taxon>Rhodobacterales</taxon>
        <taxon>Paracoccaceae</taxon>
        <taxon>Paracoccus</taxon>
    </lineage>
</organism>